<evidence type="ECO:0000313" key="1">
    <source>
        <dbReference type="EMBL" id="ADL13610.1"/>
    </source>
</evidence>
<dbReference type="EMBL" id="CP002105">
    <property type="protein sequence ID" value="ADL13610.1"/>
    <property type="molecule type" value="Genomic_DNA"/>
</dbReference>
<dbReference type="Gene3D" id="3.40.50.300">
    <property type="entry name" value="P-loop containing nucleotide triphosphate hydrolases"/>
    <property type="match status" value="1"/>
</dbReference>
<dbReference type="KEGG" id="aar:Acear_2121"/>
<keyword evidence="2" id="KW-1185">Reference proteome</keyword>
<dbReference type="HOGENOM" id="CLU_965135_0_0_9"/>
<sequence>MKKFLKEIFRDIIWKIKNHIRRRNALKSKSEDFFLNLEEKVLNEANCYFVLSTGRCGTLLLTKILNLDENSDVFHRPSPELVFPSTYAYKIGNDNPEKFKIASMCARYDHIENSFICDRNFVETNCRITFFAPFLAQVFKKSKFIHLVRSPISFIKSAVSRGFYQHPKADRGHITPKDDASISWDTMTPIEKSAWLWNETNSYIEDFKQEIDSSRYITIFSENLFTRPEEAEKSLSFLGNKSISKKQISKIIKKPVNKSKKSSLANNLNEEQIKNIEKYTSLAKLYNY</sequence>
<dbReference type="RefSeq" id="WP_013279053.1">
    <property type="nucleotide sequence ID" value="NC_014378.1"/>
</dbReference>
<proteinExistence type="predicted"/>
<protein>
    <recommendedName>
        <fullName evidence="3">Sulfotransferase</fullName>
    </recommendedName>
</protein>
<evidence type="ECO:0008006" key="3">
    <source>
        <dbReference type="Google" id="ProtNLM"/>
    </source>
</evidence>
<dbReference type="STRING" id="574087.Acear_2121"/>
<dbReference type="InterPro" id="IPR027417">
    <property type="entry name" value="P-loop_NTPase"/>
</dbReference>
<dbReference type="Proteomes" id="UP000001661">
    <property type="component" value="Chromosome"/>
</dbReference>
<dbReference type="SUPFAM" id="SSF52540">
    <property type="entry name" value="P-loop containing nucleoside triphosphate hydrolases"/>
    <property type="match status" value="1"/>
</dbReference>
<accession>D9QTB0</accession>
<dbReference type="OrthoDB" id="7705932at2"/>
<organism evidence="1 2">
    <name type="scientific">Acetohalobium arabaticum (strain ATCC 49924 / DSM 5501 / Z-7288)</name>
    <dbReference type="NCBI Taxonomy" id="574087"/>
    <lineage>
        <taxon>Bacteria</taxon>
        <taxon>Bacillati</taxon>
        <taxon>Bacillota</taxon>
        <taxon>Clostridia</taxon>
        <taxon>Halanaerobiales</taxon>
        <taxon>Halobacteroidaceae</taxon>
        <taxon>Acetohalobium</taxon>
    </lineage>
</organism>
<dbReference type="AlphaFoldDB" id="D9QTB0"/>
<reference evidence="1 2" key="1">
    <citation type="journal article" date="2010" name="Stand. Genomic Sci.">
        <title>Complete genome sequence of Acetohalobium arabaticum type strain (Z-7288).</title>
        <authorList>
            <person name="Sikorski J."/>
            <person name="Lapidus A."/>
            <person name="Chertkov O."/>
            <person name="Lucas S."/>
            <person name="Copeland A."/>
            <person name="Glavina Del Rio T."/>
            <person name="Nolan M."/>
            <person name="Tice H."/>
            <person name="Cheng J.F."/>
            <person name="Han C."/>
            <person name="Brambilla E."/>
            <person name="Pitluck S."/>
            <person name="Liolios K."/>
            <person name="Ivanova N."/>
            <person name="Mavromatis K."/>
            <person name="Mikhailova N."/>
            <person name="Pati A."/>
            <person name="Bruce D."/>
            <person name="Detter C."/>
            <person name="Tapia R."/>
            <person name="Goodwin L."/>
            <person name="Chen A."/>
            <person name="Palaniappan K."/>
            <person name="Land M."/>
            <person name="Hauser L."/>
            <person name="Chang Y.J."/>
            <person name="Jeffries C.D."/>
            <person name="Rohde M."/>
            <person name="Goker M."/>
            <person name="Spring S."/>
            <person name="Woyke T."/>
            <person name="Bristow J."/>
            <person name="Eisen J.A."/>
            <person name="Markowitz V."/>
            <person name="Hugenholtz P."/>
            <person name="Kyrpides N.C."/>
            <person name="Klenk H.P."/>
        </authorList>
    </citation>
    <scope>NUCLEOTIDE SEQUENCE [LARGE SCALE GENOMIC DNA]</scope>
    <source>
        <strain evidence="2">ATCC 49924 / DSM 5501 / Z-7288</strain>
    </source>
</reference>
<evidence type="ECO:0000313" key="2">
    <source>
        <dbReference type="Proteomes" id="UP000001661"/>
    </source>
</evidence>
<name>D9QTB0_ACEAZ</name>
<gene>
    <name evidence="1" type="ordered locus">Acear_2121</name>
</gene>